<dbReference type="Pfam" id="PF01636">
    <property type="entry name" value="APH"/>
    <property type="match status" value="1"/>
</dbReference>
<reference evidence="2" key="1">
    <citation type="journal article" date="2023" name="IMA Fungus">
        <title>Comparative genomic study of the Penicillium genus elucidates a diverse pangenome and 15 lateral gene transfer events.</title>
        <authorList>
            <person name="Petersen C."/>
            <person name="Sorensen T."/>
            <person name="Nielsen M.R."/>
            <person name="Sondergaard T.E."/>
            <person name="Sorensen J.L."/>
            <person name="Fitzpatrick D.A."/>
            <person name="Frisvad J.C."/>
            <person name="Nielsen K.L."/>
        </authorList>
    </citation>
    <scope>NUCLEOTIDE SEQUENCE</scope>
    <source>
        <strain evidence="2">IBT 17514</strain>
    </source>
</reference>
<gene>
    <name evidence="2" type="ORF">N7493_005003</name>
</gene>
<proteinExistence type="predicted"/>
<dbReference type="InterPro" id="IPR002575">
    <property type="entry name" value="Aminoglycoside_PTrfase"/>
</dbReference>
<dbReference type="PANTHER" id="PTHR21310:SF37">
    <property type="entry name" value="AMINOGLYCOSIDE PHOSPHOTRANSFERASE DOMAIN-CONTAINING PROTEIN"/>
    <property type="match status" value="1"/>
</dbReference>
<dbReference type="PANTHER" id="PTHR21310">
    <property type="entry name" value="AMINOGLYCOSIDE PHOSPHOTRANSFERASE-RELATED-RELATED"/>
    <property type="match status" value="1"/>
</dbReference>
<dbReference type="InterPro" id="IPR051678">
    <property type="entry name" value="AGP_Transferase"/>
</dbReference>
<sequence>MVLTTSAVPVTFEDGFRVIVRFPILGRSRFRIEKSENEVFMMLYLYDHTNIPVPQILGAGNWGLGPYMVMTFIEGGLMSNRIESSLSLDPTISGSDIEHAFRGMAHVLLEFSKPVFPYIGAITKESRLWKVGRRPLSLNMNELVSVGNVPPNKFSNQVFRTASEYFHDLAERHLLHLEYQRNDAVDDESDCRKKYIARCLFRKITRQIPLEESGPFHLYCDDLRPSNVLVSDSEQTLTINSVIDWEYTYVAPVEFTQAAPWWLLFESPESWESDLNKFLLRYMPRLEIFLNILRSCEDEQIKMHAMEEHYRLSNKMAESMENGNFWVCLAARKSFMFDDIYWTFLDQRYFGDGSPEDRISPLTQEELDELERLVPLKMQQAIENTLEEHLTYDEYVDL</sequence>
<evidence type="ECO:0000313" key="2">
    <source>
        <dbReference type="EMBL" id="KAJ5727183.1"/>
    </source>
</evidence>
<dbReference type="AlphaFoldDB" id="A0AAD6MW52"/>
<feature type="domain" description="Aminoglycoside phosphotransferase" evidence="1">
    <location>
        <begin position="32"/>
        <end position="254"/>
    </location>
</feature>
<dbReference type="EMBL" id="JAQJAN010000006">
    <property type="protein sequence ID" value="KAJ5727183.1"/>
    <property type="molecule type" value="Genomic_DNA"/>
</dbReference>
<accession>A0AAD6MW52</accession>
<dbReference type="InterPro" id="IPR011009">
    <property type="entry name" value="Kinase-like_dom_sf"/>
</dbReference>
<dbReference type="Proteomes" id="UP001215712">
    <property type="component" value="Unassembled WGS sequence"/>
</dbReference>
<keyword evidence="3" id="KW-1185">Reference proteome</keyword>
<comment type="caution">
    <text evidence="2">The sequence shown here is derived from an EMBL/GenBank/DDBJ whole genome shotgun (WGS) entry which is preliminary data.</text>
</comment>
<protein>
    <submittedName>
        <fullName evidence="2">Phosphotransferase enzyme family protein</fullName>
    </submittedName>
</protein>
<organism evidence="2 3">
    <name type="scientific">Penicillium malachiteum</name>
    <dbReference type="NCBI Taxonomy" id="1324776"/>
    <lineage>
        <taxon>Eukaryota</taxon>
        <taxon>Fungi</taxon>
        <taxon>Dikarya</taxon>
        <taxon>Ascomycota</taxon>
        <taxon>Pezizomycotina</taxon>
        <taxon>Eurotiomycetes</taxon>
        <taxon>Eurotiomycetidae</taxon>
        <taxon>Eurotiales</taxon>
        <taxon>Aspergillaceae</taxon>
        <taxon>Penicillium</taxon>
    </lineage>
</organism>
<evidence type="ECO:0000259" key="1">
    <source>
        <dbReference type="Pfam" id="PF01636"/>
    </source>
</evidence>
<dbReference type="SUPFAM" id="SSF56112">
    <property type="entry name" value="Protein kinase-like (PK-like)"/>
    <property type="match status" value="1"/>
</dbReference>
<name>A0AAD6MW52_9EURO</name>
<reference evidence="2" key="2">
    <citation type="submission" date="2023-01" db="EMBL/GenBank/DDBJ databases">
        <authorList>
            <person name="Petersen C."/>
        </authorList>
    </citation>
    <scope>NUCLEOTIDE SEQUENCE</scope>
    <source>
        <strain evidence="2">IBT 17514</strain>
    </source>
</reference>
<evidence type="ECO:0000313" key="3">
    <source>
        <dbReference type="Proteomes" id="UP001215712"/>
    </source>
</evidence>